<dbReference type="InterPro" id="IPR012349">
    <property type="entry name" value="Split_barrel_FMN-bd"/>
</dbReference>
<organism evidence="2 3">
    <name type="scientific">Zygosaccharomyces rouxii</name>
    <dbReference type="NCBI Taxonomy" id="4956"/>
    <lineage>
        <taxon>Eukaryota</taxon>
        <taxon>Fungi</taxon>
        <taxon>Dikarya</taxon>
        <taxon>Ascomycota</taxon>
        <taxon>Saccharomycotina</taxon>
        <taxon>Saccharomycetes</taxon>
        <taxon>Saccharomycetales</taxon>
        <taxon>Saccharomycetaceae</taxon>
        <taxon>Zygosaccharomyces</taxon>
    </lineage>
</organism>
<reference evidence="2 3" key="1">
    <citation type="submission" date="2016-08" db="EMBL/GenBank/DDBJ databases">
        <title>Draft genome sequence of allopolyploid Zygosaccharomyces rouxii.</title>
        <authorList>
            <person name="Watanabe J."/>
            <person name="Uehara K."/>
            <person name="Mogi Y."/>
            <person name="Tsukioka Y."/>
        </authorList>
    </citation>
    <scope>NUCLEOTIDE SEQUENCE [LARGE SCALE GENOMIC DNA]</scope>
    <source>
        <strain evidence="2 3">NBRC 110957</strain>
    </source>
</reference>
<comment type="caution">
    <text evidence="2">The sequence shown here is derived from an EMBL/GenBank/DDBJ whole genome shotgun (WGS) entry which is preliminary data.</text>
</comment>
<dbReference type="PANTHER" id="PTHR28243:SF1">
    <property type="entry name" value="PYRIDOXAMINE 5'-PHOSPHATE OXIDASE ALR4036 FAMILY FMN-BINDING DOMAIN-CONTAINING PROTEIN"/>
    <property type="match status" value="1"/>
</dbReference>
<name>A0A1Q3A8F9_ZYGRO</name>
<sequence length="289" mass="33596">MNMRNCNQLLPTRSFYPTRMIHQMAPWVPTFIQSTKNNLKPFLPFQLATVDVHTNKPRCRTLVFRDFLFMDKRTNVLTFHIDLRSNKVRESFDLNGSTPVEACFYFAETREQYRFSGHCFLITRRNNGEISRDITHRYGIISPSVCGHHKEELYKFAAEEEREHPTDNDKGVQERVLFQSDFKPPLEKEWAMELKRQWSRLSRASKSQYRKPNPGTELTTESSKLLDKINRGVDGSKEETGLENFAIACICVDEVDYLNLTSGSGDERVIFSRSVEGGAENWDEKHVCP</sequence>
<gene>
    <name evidence="2" type="ORF">ZYGR_0AF04200</name>
</gene>
<evidence type="ECO:0000313" key="3">
    <source>
        <dbReference type="Proteomes" id="UP000187013"/>
    </source>
</evidence>
<dbReference type="EMBL" id="BDGX01000032">
    <property type="protein sequence ID" value="GAV51948.1"/>
    <property type="molecule type" value="Genomic_DNA"/>
</dbReference>
<dbReference type="InterPro" id="IPR024624">
    <property type="entry name" value="Pyridox_Oxase_Alr4036_FMN-bd"/>
</dbReference>
<feature type="domain" description="Pyridoxamine 5'-phosphate oxidase Alr4036 family FMN-binding" evidence="1">
    <location>
        <begin position="24"/>
        <end position="122"/>
    </location>
</feature>
<dbReference type="AlphaFoldDB" id="A0A1Q3A8F9"/>
<evidence type="ECO:0000313" key="2">
    <source>
        <dbReference type="EMBL" id="GAV51948.1"/>
    </source>
</evidence>
<dbReference type="SUPFAM" id="SSF50475">
    <property type="entry name" value="FMN-binding split barrel"/>
    <property type="match status" value="1"/>
</dbReference>
<dbReference type="OrthoDB" id="5394411at2759"/>
<dbReference type="GO" id="GO:0010181">
    <property type="term" value="F:FMN binding"/>
    <property type="evidence" value="ECO:0007669"/>
    <property type="project" value="InterPro"/>
</dbReference>
<protein>
    <recommendedName>
        <fullName evidence="1">Pyridoxamine 5'-phosphate oxidase Alr4036 family FMN-binding domain-containing protein</fullName>
    </recommendedName>
</protein>
<dbReference type="Gene3D" id="2.30.110.10">
    <property type="entry name" value="Electron Transport, Fmn-binding Protein, Chain A"/>
    <property type="match status" value="1"/>
</dbReference>
<evidence type="ECO:0000259" key="1">
    <source>
        <dbReference type="Pfam" id="PF12766"/>
    </source>
</evidence>
<dbReference type="Proteomes" id="UP000187013">
    <property type="component" value="Unassembled WGS sequence"/>
</dbReference>
<dbReference type="Pfam" id="PF12766">
    <property type="entry name" value="Pyridox_oxase_2"/>
    <property type="match status" value="1"/>
</dbReference>
<accession>A0A1Q3A8F9</accession>
<proteinExistence type="predicted"/>
<dbReference type="PANTHER" id="PTHR28243">
    <property type="entry name" value="AGL049CP"/>
    <property type="match status" value="1"/>
</dbReference>